<gene>
    <name evidence="1" type="ORF">E2C01_017190</name>
</gene>
<dbReference type="Proteomes" id="UP000324222">
    <property type="component" value="Unassembled WGS sequence"/>
</dbReference>
<evidence type="ECO:0000313" key="1">
    <source>
        <dbReference type="EMBL" id="MPC24118.1"/>
    </source>
</evidence>
<evidence type="ECO:0000313" key="2">
    <source>
        <dbReference type="Proteomes" id="UP000324222"/>
    </source>
</evidence>
<comment type="caution">
    <text evidence="1">The sequence shown here is derived from an EMBL/GenBank/DDBJ whole genome shotgun (WGS) entry which is preliminary data.</text>
</comment>
<protein>
    <submittedName>
        <fullName evidence="1">Uncharacterized protein</fullName>
    </submittedName>
</protein>
<reference evidence="1 2" key="1">
    <citation type="submission" date="2019-05" db="EMBL/GenBank/DDBJ databases">
        <title>Another draft genome of Portunus trituberculatus and its Hox gene families provides insights of decapod evolution.</title>
        <authorList>
            <person name="Jeong J.-H."/>
            <person name="Song I."/>
            <person name="Kim S."/>
            <person name="Choi T."/>
            <person name="Kim D."/>
            <person name="Ryu S."/>
            <person name="Kim W."/>
        </authorList>
    </citation>
    <scope>NUCLEOTIDE SEQUENCE [LARGE SCALE GENOMIC DNA]</scope>
    <source>
        <tissue evidence="1">Muscle</tissue>
    </source>
</reference>
<proteinExistence type="predicted"/>
<organism evidence="1 2">
    <name type="scientific">Portunus trituberculatus</name>
    <name type="common">Swimming crab</name>
    <name type="synonym">Neptunus trituberculatus</name>
    <dbReference type="NCBI Taxonomy" id="210409"/>
    <lineage>
        <taxon>Eukaryota</taxon>
        <taxon>Metazoa</taxon>
        <taxon>Ecdysozoa</taxon>
        <taxon>Arthropoda</taxon>
        <taxon>Crustacea</taxon>
        <taxon>Multicrustacea</taxon>
        <taxon>Malacostraca</taxon>
        <taxon>Eumalacostraca</taxon>
        <taxon>Eucarida</taxon>
        <taxon>Decapoda</taxon>
        <taxon>Pleocyemata</taxon>
        <taxon>Brachyura</taxon>
        <taxon>Eubrachyura</taxon>
        <taxon>Portunoidea</taxon>
        <taxon>Portunidae</taxon>
        <taxon>Portuninae</taxon>
        <taxon>Portunus</taxon>
    </lineage>
</organism>
<sequence>MTLCPSSGSSVFPRLACKIPPFCCLAIPSPPWLQAGRPRQLRVISQIISGKAQSLPEVE</sequence>
<keyword evidence="2" id="KW-1185">Reference proteome</keyword>
<accession>A0A5B7DRS4</accession>
<dbReference type="EMBL" id="VSRR010001290">
    <property type="protein sequence ID" value="MPC24118.1"/>
    <property type="molecule type" value="Genomic_DNA"/>
</dbReference>
<name>A0A5B7DRS4_PORTR</name>
<dbReference type="AlphaFoldDB" id="A0A5B7DRS4"/>